<sequence length="136" mass="14653">MLVLLIVAGLAVIGCVVAVSLGHGGELAVFPPDEPTLDLPGADRLTAADVAALRLPISLVGYQTNHVDETLRRVAVALRERDERIALLERRVADLLAERSRNRPRVFSAPGGVPQQAGEPAAERWSDDRADAEESW</sequence>
<dbReference type="AlphaFoldDB" id="D6Y7K7"/>
<evidence type="ECO:0000256" key="1">
    <source>
        <dbReference type="SAM" id="MobiDB-lite"/>
    </source>
</evidence>
<accession>D6Y7K7</accession>
<dbReference type="eggNOG" id="ENOG5034BJN">
    <property type="taxonomic scope" value="Bacteria"/>
</dbReference>
<evidence type="ECO:0008006" key="4">
    <source>
        <dbReference type="Google" id="ProtNLM"/>
    </source>
</evidence>
<gene>
    <name evidence="2" type="ordered locus">Tbis_3020</name>
</gene>
<keyword evidence="3" id="KW-1185">Reference proteome</keyword>
<protein>
    <recommendedName>
        <fullName evidence="4">DivIVA domain-containing protein</fullName>
    </recommendedName>
</protein>
<proteinExistence type="predicted"/>
<dbReference type="EMBL" id="CP001874">
    <property type="protein sequence ID" value="ADG89718.1"/>
    <property type="molecule type" value="Genomic_DNA"/>
</dbReference>
<dbReference type="STRING" id="469371.Tbis_3020"/>
<dbReference type="OrthoDB" id="3541471at2"/>
<evidence type="ECO:0000313" key="2">
    <source>
        <dbReference type="EMBL" id="ADG89718.1"/>
    </source>
</evidence>
<organism evidence="2 3">
    <name type="scientific">Thermobispora bispora (strain ATCC 19993 / DSM 43833 / CBS 139.67 / JCM 10125 / KCTC 9307 / NBRC 14880 / R51)</name>
    <dbReference type="NCBI Taxonomy" id="469371"/>
    <lineage>
        <taxon>Bacteria</taxon>
        <taxon>Bacillati</taxon>
        <taxon>Actinomycetota</taxon>
        <taxon>Actinomycetes</taxon>
        <taxon>Streptosporangiales</taxon>
        <taxon>Streptosporangiaceae</taxon>
        <taxon>Thermobispora</taxon>
    </lineage>
</organism>
<dbReference type="RefSeq" id="WP_013133251.1">
    <property type="nucleotide sequence ID" value="NC_014165.1"/>
</dbReference>
<evidence type="ECO:0000313" key="3">
    <source>
        <dbReference type="Proteomes" id="UP000006640"/>
    </source>
</evidence>
<name>D6Y7K7_THEBD</name>
<dbReference type="KEGG" id="tbi:Tbis_3020"/>
<dbReference type="HOGENOM" id="CLU_1874457_0_0_11"/>
<feature type="region of interest" description="Disordered" evidence="1">
    <location>
        <begin position="105"/>
        <end position="136"/>
    </location>
</feature>
<dbReference type="Proteomes" id="UP000006640">
    <property type="component" value="Chromosome"/>
</dbReference>
<reference evidence="2 3" key="1">
    <citation type="submission" date="2010-01" db="EMBL/GenBank/DDBJ databases">
        <title>The complete genome of Thermobispora bispora DSM 43833.</title>
        <authorList>
            <consortium name="US DOE Joint Genome Institute (JGI-PGF)"/>
            <person name="Lucas S."/>
            <person name="Copeland A."/>
            <person name="Lapidus A."/>
            <person name="Glavina del Rio T."/>
            <person name="Dalin E."/>
            <person name="Tice H."/>
            <person name="Bruce D."/>
            <person name="Goodwin L."/>
            <person name="Pitluck S."/>
            <person name="Kyrpides N."/>
            <person name="Mavromatis K."/>
            <person name="Ivanova N."/>
            <person name="Mikhailova N."/>
            <person name="Chertkov O."/>
            <person name="Brettin T."/>
            <person name="Detter J.C."/>
            <person name="Han C."/>
            <person name="Larimer F."/>
            <person name="Land M."/>
            <person name="Hauser L."/>
            <person name="Markowitz V."/>
            <person name="Cheng J.-F."/>
            <person name="Hugenholtz P."/>
            <person name="Woyke T."/>
            <person name="Wu D."/>
            <person name="Jando M."/>
            <person name="Schneider S."/>
            <person name="Klenk H.-P."/>
            <person name="Eisen J.A."/>
        </authorList>
    </citation>
    <scope>NUCLEOTIDE SEQUENCE [LARGE SCALE GENOMIC DNA]</scope>
    <source>
        <strain evidence="3">ATCC 19993 / DSM 43833 / CBS 139.67 / JCM 10125 / KCTC 9307 / NBRC 14880 / R51</strain>
    </source>
</reference>